<dbReference type="Pfam" id="PF00328">
    <property type="entry name" value="His_Phos_2"/>
    <property type="match status" value="1"/>
</dbReference>
<evidence type="ECO:0000256" key="1">
    <source>
        <dbReference type="ARBA" id="ARBA00005375"/>
    </source>
</evidence>
<evidence type="ECO:0000313" key="3">
    <source>
        <dbReference type="EMBL" id="VVT43497.1"/>
    </source>
</evidence>
<organism evidence="3 4">
    <name type="scientific">Magnusiomyces paraingens</name>
    <dbReference type="NCBI Taxonomy" id="2606893"/>
    <lineage>
        <taxon>Eukaryota</taxon>
        <taxon>Fungi</taxon>
        <taxon>Dikarya</taxon>
        <taxon>Ascomycota</taxon>
        <taxon>Saccharomycotina</taxon>
        <taxon>Dipodascomycetes</taxon>
        <taxon>Dipodascales</taxon>
        <taxon>Dipodascaceae</taxon>
        <taxon>Magnusiomyces</taxon>
    </lineage>
</organism>
<evidence type="ECO:0000256" key="2">
    <source>
        <dbReference type="ARBA" id="ARBA00022801"/>
    </source>
</evidence>
<keyword evidence="2" id="KW-0378">Hydrolase</keyword>
<dbReference type="Proteomes" id="UP000398389">
    <property type="component" value="Unassembled WGS sequence"/>
</dbReference>
<reference evidence="3 4" key="1">
    <citation type="submission" date="2019-09" db="EMBL/GenBank/DDBJ databases">
        <authorList>
            <person name="Brejova B."/>
        </authorList>
    </citation>
    <scope>NUCLEOTIDE SEQUENCE [LARGE SCALE GENOMIC DNA]</scope>
</reference>
<dbReference type="OrthoDB" id="6509975at2759"/>
<dbReference type="GO" id="GO:0003993">
    <property type="term" value="F:acid phosphatase activity"/>
    <property type="evidence" value="ECO:0007669"/>
    <property type="project" value="TreeGrafter"/>
</dbReference>
<gene>
    <name evidence="3" type="ORF">SAPINGB_P000013</name>
</gene>
<dbReference type="GeneID" id="43578838"/>
<dbReference type="Gene3D" id="3.40.50.1240">
    <property type="entry name" value="Phosphoglycerate mutase-like"/>
    <property type="match status" value="1"/>
</dbReference>
<dbReference type="EMBL" id="CABVLU010000001">
    <property type="protein sequence ID" value="VVT43497.1"/>
    <property type="molecule type" value="Genomic_DNA"/>
</dbReference>
<dbReference type="GO" id="GO:0009277">
    <property type="term" value="C:fungal-type cell wall"/>
    <property type="evidence" value="ECO:0007669"/>
    <property type="project" value="TreeGrafter"/>
</dbReference>
<dbReference type="InterPro" id="IPR033379">
    <property type="entry name" value="Acid_Pase_AS"/>
</dbReference>
<protein>
    <recommendedName>
        <fullName evidence="5">Acid phosphatase</fullName>
    </recommendedName>
</protein>
<name>A0A5E8AWU8_9ASCO</name>
<evidence type="ECO:0008006" key="5">
    <source>
        <dbReference type="Google" id="ProtNLM"/>
    </source>
</evidence>
<dbReference type="CDD" id="cd07061">
    <property type="entry name" value="HP_HAP_like"/>
    <property type="match status" value="1"/>
</dbReference>
<dbReference type="SUPFAM" id="SSF53254">
    <property type="entry name" value="Phosphoglycerate mutase-like"/>
    <property type="match status" value="1"/>
</dbReference>
<dbReference type="PANTHER" id="PTHR20963:SF18">
    <property type="entry name" value="ACID PHOSPHATASE PHO11-RELATED"/>
    <property type="match status" value="1"/>
</dbReference>
<comment type="similarity">
    <text evidence="1">Belongs to the histidine acid phosphatase family.</text>
</comment>
<dbReference type="PROSITE" id="PS00778">
    <property type="entry name" value="HIS_ACID_PHOSPHAT_2"/>
    <property type="match status" value="1"/>
</dbReference>
<keyword evidence="4" id="KW-1185">Reference proteome</keyword>
<dbReference type="AlphaFoldDB" id="A0A5E8AWU8"/>
<dbReference type="PANTHER" id="PTHR20963">
    <property type="entry name" value="MULTIPLE INOSITOL POLYPHOSPHATE PHOSPHATASE-RELATED"/>
    <property type="match status" value="1"/>
</dbReference>
<sequence length="369" mass="41546">MIHRHNERYPTMGAGAEYKTTLDKFTGKNITGPLAFLKDYQYHTIFPSEKHGELTTLGPYNGIDGAFKKGQTFKKRYDYLLDKFQGDFPIFTASSHRDQITAQYFSKGLGINNTKIVVVPESATQGANSLTPDRSCPKYDPGTTSNLKSYLYVFNDTLFKLQHFAPNVDITIGDISNLLDMCGFELTAVGSQNFCEIFSDYDHVLHGYGRALRYYYKNGPGNDLSATLGSVYANATLTLLQQEPHIPVYISFTHDTHINFFLSTLGIFSSEESLPYDYAMLNHPWVRGDNTPMGGEVVIEKMNCSEKSFVRILVNEAVVPFHNCTNGPGTSCPLETFTDILGDKILDYREACLDSSLPQYLSFFWDWDP</sequence>
<accession>A0A5E8AWU8</accession>
<proteinExistence type="inferred from homology"/>
<evidence type="ECO:0000313" key="4">
    <source>
        <dbReference type="Proteomes" id="UP000398389"/>
    </source>
</evidence>
<dbReference type="InterPro" id="IPR029033">
    <property type="entry name" value="His_PPase_superfam"/>
</dbReference>
<dbReference type="InterPro" id="IPR000560">
    <property type="entry name" value="His_Pase_clade-2"/>
</dbReference>
<dbReference type="RefSeq" id="XP_031850629.1">
    <property type="nucleotide sequence ID" value="XM_031994738.1"/>
</dbReference>